<gene>
    <name evidence="1" type="ORF">P4S50_10230</name>
</gene>
<organism evidence="1 2">
    <name type="scientific">Tepidibacter hydrothermalis</name>
    <dbReference type="NCBI Taxonomy" id="3036126"/>
    <lineage>
        <taxon>Bacteria</taxon>
        <taxon>Bacillati</taxon>
        <taxon>Bacillota</taxon>
        <taxon>Clostridia</taxon>
        <taxon>Peptostreptococcales</taxon>
        <taxon>Peptostreptococcaceae</taxon>
        <taxon>Tepidibacter</taxon>
    </lineage>
</organism>
<dbReference type="Proteomes" id="UP001222800">
    <property type="component" value="Chromosome"/>
</dbReference>
<proteinExistence type="predicted"/>
<evidence type="ECO:0000313" key="2">
    <source>
        <dbReference type="Proteomes" id="UP001222800"/>
    </source>
</evidence>
<accession>A0ABY8ED41</accession>
<sequence length="159" mass="18471">MEDIKLKAELYRLALSCGFITKKDVINWADNEIMISENPDISIIELSLSGSKKAEDIISKLKEVSVGVDQEISLKILLGLFYKEIIKDPNKIQVISTELYHLYLSLQIDNKEECYLWMMYLDDEFHLANNGIYGDVEEVKSRYIDFLKQYEKYAIDFPG</sequence>
<keyword evidence="2" id="KW-1185">Reference proteome</keyword>
<dbReference type="RefSeq" id="WP_277730688.1">
    <property type="nucleotide sequence ID" value="NZ_CP120733.1"/>
</dbReference>
<name>A0ABY8ED41_9FIRM</name>
<protein>
    <submittedName>
        <fullName evidence="1">Uncharacterized protein</fullName>
    </submittedName>
</protein>
<reference evidence="1 2" key="1">
    <citation type="submission" date="2023-03" db="EMBL/GenBank/DDBJ databases">
        <title>Complete genome sequence of Tepidibacter sp. SWIR-1, isolated from a deep-sea hydrothermal vent.</title>
        <authorList>
            <person name="Li X."/>
        </authorList>
    </citation>
    <scope>NUCLEOTIDE SEQUENCE [LARGE SCALE GENOMIC DNA]</scope>
    <source>
        <strain evidence="1 2">SWIR-1</strain>
    </source>
</reference>
<evidence type="ECO:0000313" key="1">
    <source>
        <dbReference type="EMBL" id="WFD08775.1"/>
    </source>
</evidence>
<dbReference type="EMBL" id="CP120733">
    <property type="protein sequence ID" value="WFD08775.1"/>
    <property type="molecule type" value="Genomic_DNA"/>
</dbReference>